<evidence type="ECO:0000313" key="2">
    <source>
        <dbReference type="Proteomes" id="UP000245533"/>
    </source>
</evidence>
<dbReference type="InterPro" id="IPR011004">
    <property type="entry name" value="Trimer_LpxA-like_sf"/>
</dbReference>
<sequence>MIYEFLNKSPRFDDTVFVAPSADLIGDVKLGSDSSVWFNATIRGDVNWIEIGERSNIQDNASVHVTHQTCPTRIGNEVTVGHNAMIHGCTIHDRVLIGIHATVLDRAVVESDVIVAAGSLVPPGKRLESGYMYMGSPVKKSRKLSEEEIESIRAYAANYVKYQRTYRQVDQYDENPFYTDNRKS</sequence>
<dbReference type="OrthoDB" id="9803036at2"/>
<dbReference type="SUPFAM" id="SSF51161">
    <property type="entry name" value="Trimeric LpxA-like enzymes"/>
    <property type="match status" value="1"/>
</dbReference>
<protein>
    <submittedName>
        <fullName evidence="1">Gamma carbonic anhydrase family protein</fullName>
    </submittedName>
</protein>
<dbReference type="AlphaFoldDB" id="A0A316TP74"/>
<dbReference type="EMBL" id="QGGB01000009">
    <property type="protein sequence ID" value="PWN05598.1"/>
    <property type="molecule type" value="Genomic_DNA"/>
</dbReference>
<organism evidence="1 2">
    <name type="scientific">Rhodohalobacter mucosus</name>
    <dbReference type="NCBI Taxonomy" id="2079485"/>
    <lineage>
        <taxon>Bacteria</taxon>
        <taxon>Pseudomonadati</taxon>
        <taxon>Balneolota</taxon>
        <taxon>Balneolia</taxon>
        <taxon>Balneolales</taxon>
        <taxon>Balneolaceae</taxon>
        <taxon>Rhodohalobacter</taxon>
    </lineage>
</organism>
<comment type="caution">
    <text evidence="1">The sequence shown here is derived from an EMBL/GenBank/DDBJ whole genome shotgun (WGS) entry which is preliminary data.</text>
</comment>
<dbReference type="Gene3D" id="2.160.10.10">
    <property type="entry name" value="Hexapeptide repeat proteins"/>
    <property type="match status" value="1"/>
</dbReference>
<gene>
    <name evidence="1" type="ORF">DDZ15_13445</name>
</gene>
<proteinExistence type="predicted"/>
<reference evidence="1 2" key="1">
    <citation type="submission" date="2018-05" db="EMBL/GenBank/DDBJ databases">
        <title>Rhodohalobacter halophilus gen. nov., sp. nov., a moderately halophilic member of the family Balneolaceae.</title>
        <authorList>
            <person name="Liu Z.-W."/>
        </authorList>
    </citation>
    <scope>NUCLEOTIDE SEQUENCE [LARGE SCALE GENOMIC DNA]</scope>
    <source>
        <strain evidence="1 2">8A47</strain>
    </source>
</reference>
<dbReference type="RefSeq" id="WP_109647626.1">
    <property type="nucleotide sequence ID" value="NZ_QGGB01000009.1"/>
</dbReference>
<name>A0A316TP74_9BACT</name>
<keyword evidence="2" id="KW-1185">Reference proteome</keyword>
<dbReference type="CDD" id="cd04645">
    <property type="entry name" value="LbH_gamma_CA_like"/>
    <property type="match status" value="1"/>
</dbReference>
<dbReference type="Proteomes" id="UP000245533">
    <property type="component" value="Unassembled WGS sequence"/>
</dbReference>
<evidence type="ECO:0000313" key="1">
    <source>
        <dbReference type="EMBL" id="PWN05598.1"/>
    </source>
</evidence>
<dbReference type="PANTHER" id="PTHR13061">
    <property type="entry name" value="DYNACTIN SUBUNIT P25"/>
    <property type="match status" value="1"/>
</dbReference>
<dbReference type="InterPro" id="IPR050484">
    <property type="entry name" value="Transf_Hexapept/Carb_Anhydrase"/>
</dbReference>
<accession>A0A316TP74</accession>
<dbReference type="InterPro" id="IPR047324">
    <property type="entry name" value="LbH_gamma_CA-like"/>
</dbReference>
<dbReference type="PANTHER" id="PTHR13061:SF56">
    <property type="entry name" value="PROTEIN YRDA"/>
    <property type="match status" value="1"/>
</dbReference>